<evidence type="ECO:0000313" key="6">
    <source>
        <dbReference type="EMBL" id="MCU6726215.1"/>
    </source>
</evidence>
<dbReference type="Gene3D" id="1.10.8.260">
    <property type="entry name" value="HI0933 insert domain-like"/>
    <property type="match status" value="1"/>
</dbReference>
<proteinExistence type="predicted"/>
<evidence type="ECO:0000313" key="7">
    <source>
        <dbReference type="Proteomes" id="UP001652338"/>
    </source>
</evidence>
<dbReference type="SUPFAM" id="SSF51905">
    <property type="entry name" value="FAD/NAD(P)-binding domain"/>
    <property type="match status" value="1"/>
</dbReference>
<evidence type="ECO:0000259" key="5">
    <source>
        <dbReference type="Pfam" id="PF22780"/>
    </source>
</evidence>
<dbReference type="Gene3D" id="2.40.30.10">
    <property type="entry name" value="Translation factors"/>
    <property type="match status" value="1"/>
</dbReference>
<keyword evidence="3" id="KW-0274">FAD</keyword>
<evidence type="ECO:0000256" key="1">
    <source>
        <dbReference type="ARBA" id="ARBA00001974"/>
    </source>
</evidence>
<dbReference type="EMBL" id="JAOQKE010000020">
    <property type="protein sequence ID" value="MCU6726215.1"/>
    <property type="molecule type" value="Genomic_DNA"/>
</dbReference>
<dbReference type="PANTHER" id="PTHR42887:SF2">
    <property type="entry name" value="OS12G0638800 PROTEIN"/>
    <property type="match status" value="1"/>
</dbReference>
<protein>
    <submittedName>
        <fullName evidence="6">NAD(P)/FAD-dependent oxidoreductase</fullName>
    </submittedName>
</protein>
<feature type="domain" description="RsdA/BaiN/AoA(So)-like Rossmann fold-like" evidence="4">
    <location>
        <begin position="3"/>
        <end position="412"/>
    </location>
</feature>
<name>A0ABT2SPL8_9FIRM</name>
<dbReference type="RefSeq" id="WP_262655486.1">
    <property type="nucleotide sequence ID" value="NZ_JAOQKE010000020.1"/>
</dbReference>
<dbReference type="SUPFAM" id="SSF160996">
    <property type="entry name" value="HI0933 insert domain-like"/>
    <property type="match status" value="1"/>
</dbReference>
<dbReference type="PANTHER" id="PTHR42887">
    <property type="entry name" value="OS12G0638800 PROTEIN"/>
    <property type="match status" value="1"/>
</dbReference>
<dbReference type="InterPro" id="IPR004792">
    <property type="entry name" value="BaiN-like"/>
</dbReference>
<keyword evidence="2" id="KW-0285">Flavoprotein</keyword>
<comment type="cofactor">
    <cofactor evidence="1">
        <name>FAD</name>
        <dbReference type="ChEBI" id="CHEBI:57692"/>
    </cofactor>
</comment>
<dbReference type="PRINTS" id="PR00411">
    <property type="entry name" value="PNDRDTASEI"/>
</dbReference>
<comment type="caution">
    <text evidence="6">The sequence shown here is derived from an EMBL/GenBank/DDBJ whole genome shotgun (WGS) entry which is preliminary data.</text>
</comment>
<evidence type="ECO:0000256" key="3">
    <source>
        <dbReference type="ARBA" id="ARBA00022827"/>
    </source>
</evidence>
<accession>A0ABT2SPL8</accession>
<sequence length="417" mass="46009">MKKTIIIGGGAAGMFAAIAAAERGCEVHLYEKNEKLGKKIYITGKGRCNLTNACDMEKLMDSVCTNRKFLYSSFYGYTNQDVINFFETHGMKTKTERGDRVFPLSDKSADVIDTLRDAMKKSGVKVHLHTEVESILLEDTAEKERKKKILGIKLKNGTEISADRVLVATGGLSYKTTGSTGDGYRFAESAGHKVTELSPSLVPFNTREEYGKRMQGLSLKNVTLSVLDGKKCLYEDFGEMMFTHFGVTGPLVLTASTAVLKKLRQKELRMEIDLKPALSEEQLDARLLREFEEGNKKQFKNVIGTLFPAKMIPIMIELSGITPEKKVNEITKAEREALIHLTKHFPLTATGLRDYNEAIITRGGVSVKEINPSTMESKLVSGLYFAGEVLDLDAVTGGFNLQIAWSTGYAAGIGMAE</sequence>
<dbReference type="Gene3D" id="3.50.50.60">
    <property type="entry name" value="FAD/NAD(P)-binding domain"/>
    <property type="match status" value="1"/>
</dbReference>
<evidence type="ECO:0000259" key="4">
    <source>
        <dbReference type="Pfam" id="PF03486"/>
    </source>
</evidence>
<dbReference type="NCBIfam" id="TIGR00275">
    <property type="entry name" value="aminoacetone oxidase family FAD-binding enzyme"/>
    <property type="match status" value="1"/>
</dbReference>
<dbReference type="InterPro" id="IPR055178">
    <property type="entry name" value="RsdA/BaiN/AoA(So)-like_dom"/>
</dbReference>
<dbReference type="Pfam" id="PF22780">
    <property type="entry name" value="HI0933_like_1st"/>
    <property type="match status" value="1"/>
</dbReference>
<organism evidence="6 7">
    <name type="scientific">Muricoprocola aceti</name>
    <dbReference type="NCBI Taxonomy" id="2981772"/>
    <lineage>
        <taxon>Bacteria</taxon>
        <taxon>Bacillati</taxon>
        <taxon>Bacillota</taxon>
        <taxon>Clostridia</taxon>
        <taxon>Lachnospirales</taxon>
        <taxon>Lachnospiraceae</taxon>
        <taxon>Muricoprocola</taxon>
    </lineage>
</organism>
<dbReference type="InterPro" id="IPR057661">
    <property type="entry name" value="RsdA/BaiN/AoA(So)_Rossmann"/>
</dbReference>
<reference evidence="6 7" key="1">
    <citation type="journal article" date="2021" name="ISME Commun">
        <title>Automated analysis of genomic sequences facilitates high-throughput and comprehensive description of bacteria.</title>
        <authorList>
            <person name="Hitch T.C.A."/>
        </authorList>
    </citation>
    <scope>NUCLEOTIDE SEQUENCE [LARGE SCALE GENOMIC DNA]</scope>
    <source>
        <strain evidence="6 7">Sanger_29</strain>
    </source>
</reference>
<dbReference type="Proteomes" id="UP001652338">
    <property type="component" value="Unassembled WGS sequence"/>
</dbReference>
<keyword evidence="7" id="KW-1185">Reference proteome</keyword>
<gene>
    <name evidence="6" type="ORF">OCV47_12840</name>
</gene>
<dbReference type="InterPro" id="IPR023166">
    <property type="entry name" value="BaiN-like_dom_sf"/>
</dbReference>
<dbReference type="PRINTS" id="PR00368">
    <property type="entry name" value="FADPNR"/>
</dbReference>
<dbReference type="Pfam" id="PF03486">
    <property type="entry name" value="HI0933_like"/>
    <property type="match status" value="1"/>
</dbReference>
<feature type="domain" description="RsdA/BaiN/AoA(So)-like insert" evidence="5">
    <location>
        <begin position="199"/>
        <end position="360"/>
    </location>
</feature>
<dbReference type="InterPro" id="IPR036188">
    <property type="entry name" value="FAD/NAD-bd_sf"/>
</dbReference>
<evidence type="ECO:0000256" key="2">
    <source>
        <dbReference type="ARBA" id="ARBA00022630"/>
    </source>
</evidence>